<protein>
    <recommendedName>
        <fullName evidence="3">APCDD1 domain-containing protein</fullName>
    </recommendedName>
</protein>
<dbReference type="GO" id="GO:0030178">
    <property type="term" value="P:negative regulation of Wnt signaling pathway"/>
    <property type="evidence" value="ECO:0007669"/>
    <property type="project" value="InterPro"/>
</dbReference>
<dbReference type="EMBL" id="JACIBY010000001">
    <property type="protein sequence ID" value="MBB3836517.1"/>
    <property type="molecule type" value="Genomic_DNA"/>
</dbReference>
<keyword evidence="2" id="KW-1185">Reference proteome</keyword>
<dbReference type="AlphaFoldDB" id="A0A7W5ZIF6"/>
<dbReference type="Proteomes" id="UP000541352">
    <property type="component" value="Unassembled WGS sequence"/>
</dbReference>
<dbReference type="GO" id="GO:0017147">
    <property type="term" value="F:Wnt-protein binding"/>
    <property type="evidence" value="ECO:0007669"/>
    <property type="project" value="InterPro"/>
</dbReference>
<dbReference type="InterPro" id="IPR042425">
    <property type="entry name" value="APCDD1"/>
</dbReference>
<evidence type="ECO:0000313" key="2">
    <source>
        <dbReference type="Proteomes" id="UP000541352"/>
    </source>
</evidence>
<dbReference type="PANTHER" id="PTHR31021:SF1">
    <property type="entry name" value="CHROMOSOME UNDETERMINED SCAFFOLD_56, WHOLE GENOME SHOTGUN SEQUENCE"/>
    <property type="match status" value="1"/>
</dbReference>
<organism evidence="1 2">
    <name type="scientific">Runella defluvii</name>
    <dbReference type="NCBI Taxonomy" id="370973"/>
    <lineage>
        <taxon>Bacteria</taxon>
        <taxon>Pseudomonadati</taxon>
        <taxon>Bacteroidota</taxon>
        <taxon>Cytophagia</taxon>
        <taxon>Cytophagales</taxon>
        <taxon>Spirosomataceae</taxon>
        <taxon>Runella</taxon>
    </lineage>
</organism>
<evidence type="ECO:0008006" key="3">
    <source>
        <dbReference type="Google" id="ProtNLM"/>
    </source>
</evidence>
<name>A0A7W5ZIF6_9BACT</name>
<dbReference type="GO" id="GO:0005886">
    <property type="term" value="C:plasma membrane"/>
    <property type="evidence" value="ECO:0007669"/>
    <property type="project" value="InterPro"/>
</dbReference>
<dbReference type="RefSeq" id="WP_183971258.1">
    <property type="nucleotide sequence ID" value="NZ_JACIBY010000001.1"/>
</dbReference>
<comment type="caution">
    <text evidence="1">The sequence shown here is derived from an EMBL/GenBank/DDBJ whole genome shotgun (WGS) entry which is preliminary data.</text>
</comment>
<gene>
    <name evidence="1" type="ORF">FHS57_000499</name>
</gene>
<accession>A0A7W5ZIF6</accession>
<reference evidence="1 2" key="1">
    <citation type="submission" date="2020-08" db="EMBL/GenBank/DDBJ databases">
        <title>Genomic Encyclopedia of Type Strains, Phase IV (KMG-IV): sequencing the most valuable type-strain genomes for metagenomic binning, comparative biology and taxonomic classification.</title>
        <authorList>
            <person name="Goeker M."/>
        </authorList>
    </citation>
    <scope>NUCLEOTIDE SEQUENCE [LARGE SCALE GENOMIC DNA]</scope>
    <source>
        <strain evidence="1 2">DSM 17976</strain>
    </source>
</reference>
<evidence type="ECO:0000313" key="1">
    <source>
        <dbReference type="EMBL" id="MBB3836517.1"/>
    </source>
</evidence>
<dbReference type="PANTHER" id="PTHR31021">
    <property type="entry name" value="ADENOMATOSIS POLYPOSIS COLI DOWN-REGULATED 1"/>
    <property type="match status" value="1"/>
</dbReference>
<proteinExistence type="predicted"/>
<sequence>MTIEQIKTYVQGGEWVSISPELRPFEDRLGTGKIEPFYVQRNFQYFSNDRFEGSILSSADPYGQLPLVKFTFKGHTIWGKAHPIAEGAFEVDYILDEGFEVTPLHPMFADQLNSAPVEGLNTWAVGVTQDIKGKEFPLFGVKAGETVGDYDLIYIYNDMLFMGGKHVDGRGFDKPENRPTNLQVPIVRK</sequence>